<name>A0A4S2HGI1_9PROT</name>
<keyword evidence="2" id="KW-1185">Reference proteome</keyword>
<proteinExistence type="predicted"/>
<evidence type="ECO:0000313" key="1">
    <source>
        <dbReference type="EMBL" id="TGY94888.1"/>
    </source>
</evidence>
<gene>
    <name evidence="1" type="ORF">E5162_06415</name>
</gene>
<comment type="caution">
    <text evidence="1">The sequence shown here is derived from an EMBL/GenBank/DDBJ whole genome shotgun (WGS) entry which is preliminary data.</text>
</comment>
<dbReference type="PROSITE" id="PS51257">
    <property type="entry name" value="PROKAR_LIPOPROTEIN"/>
    <property type="match status" value="1"/>
</dbReference>
<evidence type="ECO:0000313" key="2">
    <source>
        <dbReference type="Proteomes" id="UP000305451"/>
    </source>
</evidence>
<protein>
    <submittedName>
        <fullName evidence="1">Uncharacterized protein</fullName>
    </submittedName>
</protein>
<accession>A0A4S2HGI1</accession>
<organism evidence="1 2">
    <name type="scientific">Marinicauda pacifica</name>
    <dbReference type="NCBI Taxonomy" id="1133559"/>
    <lineage>
        <taxon>Bacteria</taxon>
        <taxon>Pseudomonadati</taxon>
        <taxon>Pseudomonadota</taxon>
        <taxon>Alphaproteobacteria</taxon>
        <taxon>Maricaulales</taxon>
        <taxon>Maricaulaceae</taxon>
        <taxon>Marinicauda</taxon>
    </lineage>
</organism>
<dbReference type="RefSeq" id="WP_135944085.1">
    <property type="nucleotide sequence ID" value="NZ_BMEI01000001.1"/>
</dbReference>
<dbReference type="AlphaFoldDB" id="A0A4S2HGI1"/>
<dbReference type="EMBL" id="SRXV01000001">
    <property type="protein sequence ID" value="TGY94888.1"/>
    <property type="molecule type" value="Genomic_DNA"/>
</dbReference>
<reference evidence="1 2" key="1">
    <citation type="journal article" date="2013" name="Int. J. Syst. Evol. Microbiol.">
        <title>Marinicauda pacifica gen. nov., sp. nov., a prosthecate alphaproteobacterium of the family Hyphomonadaceae isolated from deep seawater.</title>
        <authorList>
            <person name="Zhang X.Y."/>
            <person name="Li G.W."/>
            <person name="Wang C.S."/>
            <person name="Zhang Y.J."/>
            <person name="Xu X.W."/>
            <person name="Li H."/>
            <person name="Liu A."/>
            <person name="Liu C."/>
            <person name="Xie B.B."/>
            <person name="Qin Q.L."/>
            <person name="Xu Z."/>
            <person name="Chen X.L."/>
            <person name="Zhou B.C."/>
            <person name="Zhang Y.Z."/>
        </authorList>
    </citation>
    <scope>NUCLEOTIDE SEQUENCE [LARGE SCALE GENOMIC DNA]</scope>
    <source>
        <strain evidence="1 2">P-1 km-3</strain>
    </source>
</reference>
<dbReference type="Proteomes" id="UP000305451">
    <property type="component" value="Unassembled WGS sequence"/>
</dbReference>
<sequence>MHRIICACLTISTALGFSACEATQQDRIRVGGWEGTAEDWARLGGAYQRDNETRLESGWRVDCVESEEREDTIRCFAAISGTGSSDILHISFYNDQGPVIELRNGSRRVTEMAVDIDSGPDISGLADEDIVEQMRRGEVLTARYDRLSFSQHPVMQVNQYDVSAFNEAFERLDEIRNDPDYEVVRLPGAN</sequence>